<dbReference type="GO" id="GO:0043953">
    <property type="term" value="P:protein transport by the Tat complex"/>
    <property type="evidence" value="ECO:0007669"/>
    <property type="project" value="UniProtKB-UniRule"/>
</dbReference>
<evidence type="ECO:0000313" key="7">
    <source>
        <dbReference type="Proteomes" id="UP000185744"/>
    </source>
</evidence>
<feature type="transmembrane region" description="Helical" evidence="5">
    <location>
        <begin position="252"/>
        <end position="270"/>
    </location>
</feature>
<comment type="subunit">
    <text evidence="5">Forms a complex with TatA.</text>
</comment>
<feature type="transmembrane region" description="Helical" evidence="5">
    <location>
        <begin position="154"/>
        <end position="179"/>
    </location>
</feature>
<dbReference type="NCBIfam" id="TIGR00945">
    <property type="entry name" value="tatC"/>
    <property type="match status" value="1"/>
</dbReference>
<evidence type="ECO:0000256" key="1">
    <source>
        <dbReference type="ARBA" id="ARBA00004141"/>
    </source>
</evidence>
<dbReference type="PANTHER" id="PTHR30371">
    <property type="entry name" value="SEC-INDEPENDENT PROTEIN TRANSLOCASE PROTEIN TATC"/>
    <property type="match status" value="1"/>
</dbReference>
<dbReference type="STRING" id="1903181.BTN85_0526"/>
<feature type="transmembrane region" description="Helical" evidence="5">
    <location>
        <begin position="108"/>
        <end position="129"/>
    </location>
</feature>
<keyword evidence="3 5" id="KW-1133">Transmembrane helix</keyword>
<evidence type="ECO:0000256" key="4">
    <source>
        <dbReference type="ARBA" id="ARBA00023136"/>
    </source>
</evidence>
<keyword evidence="5" id="KW-0653">Protein transport</keyword>
<keyword evidence="2 5" id="KW-0812">Transmembrane</keyword>
<comment type="similarity">
    <text evidence="5">Belongs to the TatC family.</text>
</comment>
<comment type="function">
    <text evidence="5">Part of the twin-arginine translocation (Tat) system that transports large folded proteins containing a characteristic twin-arginine motif in their signal peptide across membranes.</text>
</comment>
<evidence type="ECO:0000256" key="5">
    <source>
        <dbReference type="HAMAP-Rule" id="MF_00902"/>
    </source>
</evidence>
<comment type="subcellular location">
    <subcellularLocation>
        <location evidence="5">Cell membrane</location>
        <topology evidence="5">Multi-pass membrane protein</topology>
    </subcellularLocation>
    <subcellularLocation>
        <location evidence="1">Membrane</location>
        <topology evidence="1">Multi-pass membrane protein</topology>
    </subcellularLocation>
</comment>
<dbReference type="EMBL" id="MSDW01000001">
    <property type="protein sequence ID" value="OKY78042.1"/>
    <property type="molecule type" value="Genomic_DNA"/>
</dbReference>
<feature type="transmembrane region" description="Helical" evidence="5">
    <location>
        <begin position="213"/>
        <end position="231"/>
    </location>
</feature>
<gene>
    <name evidence="5" type="primary">tatC</name>
    <name evidence="6" type="ORF">BTN85_0526</name>
</gene>
<dbReference type="InParanoid" id="A0A1Q6DUQ1"/>
<dbReference type="AlphaFoldDB" id="A0A1Q6DUQ1"/>
<feature type="transmembrane region" description="Helical" evidence="5">
    <location>
        <begin position="67"/>
        <end position="88"/>
    </location>
</feature>
<evidence type="ECO:0000256" key="2">
    <source>
        <dbReference type="ARBA" id="ARBA00022692"/>
    </source>
</evidence>
<organism evidence="6 7">
    <name type="scientific">Methanohalarchaeum thermophilum</name>
    <dbReference type="NCBI Taxonomy" id="1903181"/>
    <lineage>
        <taxon>Archaea</taxon>
        <taxon>Methanobacteriati</taxon>
        <taxon>Methanobacteriota</taxon>
        <taxon>Methanonatronarchaeia</taxon>
        <taxon>Methanonatronarchaeales</taxon>
        <taxon>Methanonatronarchaeaceae</taxon>
        <taxon>Candidatus Methanohalarchaeum</taxon>
    </lineage>
</organism>
<dbReference type="GO" id="GO:0033281">
    <property type="term" value="C:TAT protein transport complex"/>
    <property type="evidence" value="ECO:0007669"/>
    <property type="project" value="UniProtKB-UniRule"/>
</dbReference>
<reference evidence="6" key="1">
    <citation type="submission" date="2016-12" db="EMBL/GenBank/DDBJ databases">
        <title>Discovery of methanogenic haloarchaea.</title>
        <authorList>
            <person name="Sorokin D.Y."/>
            <person name="Makarova K.S."/>
            <person name="Abbas B."/>
            <person name="Ferrer M."/>
            <person name="Golyshin P.N."/>
        </authorList>
    </citation>
    <scope>NUCLEOTIDE SEQUENCE [LARGE SCALE GENOMIC DNA]</scope>
    <source>
        <strain evidence="6">HMET1</strain>
    </source>
</reference>
<evidence type="ECO:0000256" key="3">
    <source>
        <dbReference type="ARBA" id="ARBA00022989"/>
    </source>
</evidence>
<dbReference type="GO" id="GO:0009977">
    <property type="term" value="F:proton motive force dependent protein transmembrane transporter activity"/>
    <property type="evidence" value="ECO:0007669"/>
    <property type="project" value="TreeGrafter"/>
</dbReference>
<dbReference type="PRINTS" id="PR01840">
    <property type="entry name" value="TATCFAMILY"/>
</dbReference>
<dbReference type="InterPro" id="IPR002033">
    <property type="entry name" value="TatC"/>
</dbReference>
<dbReference type="GO" id="GO:0065002">
    <property type="term" value="P:intracellular protein transmembrane transport"/>
    <property type="evidence" value="ECO:0007669"/>
    <property type="project" value="TreeGrafter"/>
</dbReference>
<dbReference type="HAMAP" id="MF_00902">
    <property type="entry name" value="TatC"/>
    <property type="match status" value="1"/>
</dbReference>
<keyword evidence="7" id="KW-1185">Reference proteome</keyword>
<dbReference type="PANTHER" id="PTHR30371:SF0">
    <property type="entry name" value="SEC-INDEPENDENT PROTEIN TRANSLOCASE PROTEIN TATC, CHLOROPLASTIC-RELATED"/>
    <property type="match status" value="1"/>
</dbReference>
<comment type="caution">
    <text evidence="6">The sequence shown here is derived from an EMBL/GenBank/DDBJ whole genome shotgun (WGS) entry which is preliminary data.</text>
</comment>
<keyword evidence="5" id="KW-1003">Cell membrane</keyword>
<evidence type="ECO:0000313" key="6">
    <source>
        <dbReference type="EMBL" id="OKY78042.1"/>
    </source>
</evidence>
<keyword evidence="4 5" id="KW-0472">Membrane</keyword>
<comment type="caution">
    <text evidence="5">Lacks conserved residue(s) required for the propagation of feature annotation.</text>
</comment>
<dbReference type="Proteomes" id="UP000185744">
    <property type="component" value="Unassembled WGS sequence"/>
</dbReference>
<feature type="transmembrane region" description="Helical" evidence="5">
    <location>
        <begin position="305"/>
        <end position="324"/>
    </location>
</feature>
<keyword evidence="5" id="KW-0813">Transport</keyword>
<keyword evidence="5" id="KW-0811">Translocation</keyword>
<feature type="transmembrane region" description="Helical" evidence="5">
    <location>
        <begin position="339"/>
        <end position="357"/>
    </location>
</feature>
<feature type="transmembrane region" description="Helical" evidence="5">
    <location>
        <begin position="191"/>
        <end position="207"/>
    </location>
</feature>
<accession>A0A1Q6DUQ1</accession>
<dbReference type="Pfam" id="PF00902">
    <property type="entry name" value="TatC"/>
    <property type="match status" value="1"/>
</dbReference>
<name>A0A1Q6DUQ1_METT1</name>
<feature type="transmembrane region" description="Helical" evidence="5">
    <location>
        <begin position="25"/>
        <end position="47"/>
    </location>
</feature>
<sequence>MSGPEKDEERPLVEHLIELRKRVGIALAGVVLITIVIFPLSFKLISILVGTVTDPSNLAIYDPLETILIQINFSLIAGFALGLPLILYEAYKFMEPGLFLNERRFFALLTPTSLFLFTLGASIGFFYVVPTLSDLVLTIGQGASVRPAISIQRAFNYVISIVAGLGFIFQLPLALLFAIRIELVKLETLKKRRLMVYILFFVVASIVNPDPTFITQTIVAAIFIVLYEFSLRIGYYVTPDTDAEIINFLDRFTALGPLFVALGALIGYLFVSKLGIWWVTAITLGSFIFYLTQRFSNLIIEEEKIGTIGFFTPILGPMIGLFLAEKYFTYLPQLLQKIQFGYTVLIPIIMAAITFGLEKINNKLLK</sequence>
<feature type="transmembrane region" description="Helical" evidence="5">
    <location>
        <begin position="276"/>
        <end position="293"/>
    </location>
</feature>
<proteinExistence type="inferred from homology"/>
<protein>
    <recommendedName>
        <fullName evidence="5">Sec-independent protein translocase protein TatC</fullName>
    </recommendedName>
</protein>